<name>A0A926JTB4_9FLAO</name>
<keyword evidence="3" id="KW-1185">Reference proteome</keyword>
<keyword evidence="1" id="KW-0732">Signal</keyword>
<comment type="caution">
    <text evidence="2">The sequence shown here is derived from an EMBL/GenBank/DDBJ whole genome shotgun (WGS) entry which is preliminary data.</text>
</comment>
<evidence type="ECO:0000313" key="2">
    <source>
        <dbReference type="EMBL" id="MBC9797145.1"/>
    </source>
</evidence>
<protein>
    <submittedName>
        <fullName evidence="2">Transporter</fullName>
    </submittedName>
</protein>
<evidence type="ECO:0000313" key="3">
    <source>
        <dbReference type="Proteomes" id="UP000653730"/>
    </source>
</evidence>
<gene>
    <name evidence="2" type="ORF">IBL28_14300</name>
</gene>
<feature type="signal peptide" evidence="1">
    <location>
        <begin position="1"/>
        <end position="19"/>
    </location>
</feature>
<dbReference type="RefSeq" id="WP_187966284.1">
    <property type="nucleotide sequence ID" value="NZ_JACVDC010000048.1"/>
</dbReference>
<proteinExistence type="predicted"/>
<reference evidence="2 3" key="1">
    <citation type="submission" date="2020-09" db="EMBL/GenBank/DDBJ databases">
        <title>Sinomicrobium weinanense sp. nov., a halophilic bacteria isolated from saline-alkali soil.</title>
        <authorList>
            <person name="Wu P."/>
            <person name="Ren H."/>
            <person name="Mei Y."/>
            <person name="Liang Y."/>
            <person name="Chen Z."/>
        </authorList>
    </citation>
    <scope>NUCLEOTIDE SEQUENCE [LARGE SCALE GENOMIC DNA]</scope>
    <source>
        <strain evidence="2 3">FJxs</strain>
    </source>
</reference>
<organism evidence="2 3">
    <name type="scientific">Sinomicrobium weinanense</name>
    <dbReference type="NCBI Taxonomy" id="2842200"/>
    <lineage>
        <taxon>Bacteria</taxon>
        <taxon>Pseudomonadati</taxon>
        <taxon>Bacteroidota</taxon>
        <taxon>Flavobacteriia</taxon>
        <taxon>Flavobacteriales</taxon>
        <taxon>Flavobacteriaceae</taxon>
        <taxon>Sinomicrobium</taxon>
    </lineage>
</organism>
<dbReference type="EMBL" id="JACVDC010000048">
    <property type="protein sequence ID" value="MBC9797145.1"/>
    <property type="molecule type" value="Genomic_DNA"/>
</dbReference>
<accession>A0A926JTB4</accession>
<evidence type="ECO:0000256" key="1">
    <source>
        <dbReference type="SAM" id="SignalP"/>
    </source>
</evidence>
<sequence>MKRSCMALLCVMATVTAFAQHKETETPWTSARPDGHAPISVMGDHTHHKGEWMFSYRFMYMQMKDLKNGSDNISHSDVYGNGYMVSPLKMNMKMHMLGVMHAVSDKITLMAMLNYIENDMDLQMMMNNMTSSFATSSSGFGDIKVSALYQFLNKNHQELHGLIGVSVPSGSIDKKDVTPMSSPDKIVLPYPMQMGSGTLGTDIGLTYLGQNPLISWGSQLKATFYYGENSNDYRPGNMYDWNSWLAVKTTDWLSFSARLQARITEDIHGENPDLNPMMVTTANTENSGGKYILSGLGLNTYIPGGNLKDLRLGIEFGYPVYQDVNGIQLSQKETLTVGLQYAF</sequence>
<dbReference type="Proteomes" id="UP000653730">
    <property type="component" value="Unassembled WGS sequence"/>
</dbReference>
<dbReference type="AlphaFoldDB" id="A0A926JTB4"/>
<feature type="chain" id="PRO_5037748473" evidence="1">
    <location>
        <begin position="20"/>
        <end position="343"/>
    </location>
</feature>